<keyword evidence="2" id="KW-0813">Transport</keyword>
<dbReference type="CDD" id="cd13553">
    <property type="entry name" value="PBP2_NrtA_CpmA_like"/>
    <property type="match status" value="1"/>
</dbReference>
<evidence type="ECO:0000256" key="1">
    <source>
        <dbReference type="ARBA" id="ARBA00004308"/>
    </source>
</evidence>
<accession>A0ABN0XCB9</accession>
<dbReference type="Proteomes" id="UP001501757">
    <property type="component" value="Unassembled WGS sequence"/>
</dbReference>
<evidence type="ECO:0000313" key="7">
    <source>
        <dbReference type="Proteomes" id="UP001501757"/>
    </source>
</evidence>
<keyword evidence="7" id="KW-1185">Reference proteome</keyword>
<comment type="caution">
    <text evidence="6">The sequence shown here is derived from an EMBL/GenBank/DDBJ whole genome shotgun (WGS) entry which is preliminary data.</text>
</comment>
<dbReference type="SUPFAM" id="SSF53850">
    <property type="entry name" value="Periplasmic binding protein-like II"/>
    <property type="match status" value="1"/>
</dbReference>
<dbReference type="PANTHER" id="PTHR30024:SF43">
    <property type="entry name" value="BLL4572 PROTEIN"/>
    <property type="match status" value="1"/>
</dbReference>
<comment type="subcellular location">
    <subcellularLocation>
        <location evidence="1">Endomembrane system</location>
    </subcellularLocation>
</comment>
<evidence type="ECO:0000256" key="2">
    <source>
        <dbReference type="ARBA" id="ARBA00022448"/>
    </source>
</evidence>
<dbReference type="Pfam" id="PF13379">
    <property type="entry name" value="NMT1_2"/>
    <property type="match status" value="1"/>
</dbReference>
<reference evidence="6 7" key="1">
    <citation type="journal article" date="2019" name="Int. J. Syst. Evol. Microbiol.">
        <title>The Global Catalogue of Microorganisms (GCM) 10K type strain sequencing project: providing services to taxonomists for standard genome sequencing and annotation.</title>
        <authorList>
            <consortium name="The Broad Institute Genomics Platform"/>
            <consortium name="The Broad Institute Genome Sequencing Center for Infectious Disease"/>
            <person name="Wu L."/>
            <person name="Ma J."/>
        </authorList>
    </citation>
    <scope>NUCLEOTIDE SEQUENCE [LARGE SCALE GENOMIC DNA]</scope>
    <source>
        <strain evidence="6 7">JCM 13378</strain>
    </source>
</reference>
<gene>
    <name evidence="6" type="ORF">GCM10009092_25530</name>
</gene>
<dbReference type="RefSeq" id="WP_102795116.1">
    <property type="nucleotide sequence ID" value="NZ_BAAAEI010000014.1"/>
</dbReference>
<evidence type="ECO:0000256" key="3">
    <source>
        <dbReference type="ARBA" id="ARBA00022475"/>
    </source>
</evidence>
<dbReference type="EMBL" id="BAAAEI010000014">
    <property type="protein sequence ID" value="GAA0360208.1"/>
    <property type="molecule type" value="Genomic_DNA"/>
</dbReference>
<evidence type="ECO:0000256" key="4">
    <source>
        <dbReference type="ARBA" id="ARBA00022519"/>
    </source>
</evidence>
<keyword evidence="3" id="KW-1003">Cell membrane</keyword>
<evidence type="ECO:0000313" key="6">
    <source>
        <dbReference type="EMBL" id="GAA0360208.1"/>
    </source>
</evidence>
<organism evidence="6 7">
    <name type="scientific">Bowmanella denitrificans</name>
    <dbReference type="NCBI Taxonomy" id="366582"/>
    <lineage>
        <taxon>Bacteria</taxon>
        <taxon>Pseudomonadati</taxon>
        <taxon>Pseudomonadota</taxon>
        <taxon>Gammaproteobacteria</taxon>
        <taxon>Alteromonadales</taxon>
        <taxon>Alteromonadaceae</taxon>
        <taxon>Bowmanella</taxon>
    </lineage>
</organism>
<keyword evidence="5" id="KW-0472">Membrane</keyword>
<evidence type="ECO:0000256" key="5">
    <source>
        <dbReference type="ARBA" id="ARBA00023136"/>
    </source>
</evidence>
<protein>
    <submittedName>
        <fullName evidence="6">CmpA/NrtA family ABC transporter substrate-binding protein</fullName>
    </submittedName>
</protein>
<proteinExistence type="predicted"/>
<sequence>MSTTDKAPLEIGFMPLTDSAPLVVAKELGFFAQCGIQVNLRRQNSWATLRDKLHAGVLDAAQMLAPMPLASRLGLGGTQRQFITPFVLSFNGNGITLSERLYQQVTSLNAMSCRAPAMPLPAESLRAVIRQRQKAGQSKLRFATVFPFSCHFYQLCDWLRSGQIVPGQDVDIQVIPPTSMVAALHEGSVDGYCVGGPWNAKAVRVGLGVTVVTSCDIWPDMPEKVLGMLQSWQTHNPDSCQALLQALDMACRWLALVPNRFEAARILCDEAYLHADLDVVAPALLGSCLVQESVAPRYIPAYNRFASSGETPDNCPNPGYAEWFLSHMQSSGQLQQNIAGQNIAAEVYRADLYQGVFADKLNA</sequence>
<dbReference type="InterPro" id="IPR044527">
    <property type="entry name" value="NrtA/CpmA_ABC-bd_dom"/>
</dbReference>
<keyword evidence="4" id="KW-0997">Cell inner membrane</keyword>
<dbReference type="Gene3D" id="3.40.190.10">
    <property type="entry name" value="Periplasmic binding protein-like II"/>
    <property type="match status" value="2"/>
</dbReference>
<dbReference type="PANTHER" id="PTHR30024">
    <property type="entry name" value="ALIPHATIC SULFONATES-BINDING PROTEIN-RELATED"/>
    <property type="match status" value="1"/>
</dbReference>
<name>A0ABN0XCB9_9ALTE</name>